<organism evidence="1 2">
    <name type="scientific">Ceratitis capitata</name>
    <name type="common">Mediterranean fruit fly</name>
    <name type="synonym">Tephritis capitata</name>
    <dbReference type="NCBI Taxonomy" id="7213"/>
    <lineage>
        <taxon>Eukaryota</taxon>
        <taxon>Metazoa</taxon>
        <taxon>Ecdysozoa</taxon>
        <taxon>Arthropoda</taxon>
        <taxon>Hexapoda</taxon>
        <taxon>Insecta</taxon>
        <taxon>Pterygota</taxon>
        <taxon>Neoptera</taxon>
        <taxon>Endopterygota</taxon>
        <taxon>Diptera</taxon>
        <taxon>Brachycera</taxon>
        <taxon>Muscomorpha</taxon>
        <taxon>Tephritoidea</taxon>
        <taxon>Tephritidae</taxon>
        <taxon>Ceratitis</taxon>
        <taxon>Ceratitis</taxon>
    </lineage>
</organism>
<evidence type="ECO:0000313" key="1">
    <source>
        <dbReference type="EMBL" id="CAD7004451.1"/>
    </source>
</evidence>
<proteinExistence type="predicted"/>
<sequence length="87" mass="10343">MSTMLKDAGKAKRAYVLYLSMFVYNLERYKFRSKSNPTTLYRNARIQKTMQNHANKQQRKSKSTHCVKYITNNNNQQTNKQTNCDEK</sequence>
<dbReference type="AlphaFoldDB" id="A0A811V0R0"/>
<dbReference type="EMBL" id="CAJHJT010000034">
    <property type="protein sequence ID" value="CAD7004451.1"/>
    <property type="molecule type" value="Genomic_DNA"/>
</dbReference>
<accession>A0A811V0R0</accession>
<reference evidence="1" key="1">
    <citation type="submission" date="2020-11" db="EMBL/GenBank/DDBJ databases">
        <authorList>
            <person name="Whitehead M."/>
        </authorList>
    </citation>
    <scope>NUCLEOTIDE SEQUENCE</scope>
    <source>
        <strain evidence="1">EGII</strain>
    </source>
</reference>
<keyword evidence="2" id="KW-1185">Reference proteome</keyword>
<evidence type="ECO:0000313" key="2">
    <source>
        <dbReference type="Proteomes" id="UP000606786"/>
    </source>
</evidence>
<comment type="caution">
    <text evidence="1">The sequence shown here is derived from an EMBL/GenBank/DDBJ whole genome shotgun (WGS) entry which is preliminary data.</text>
</comment>
<name>A0A811V0R0_CERCA</name>
<dbReference type="Proteomes" id="UP000606786">
    <property type="component" value="Unassembled WGS sequence"/>
</dbReference>
<protein>
    <submittedName>
        <fullName evidence="1">(Mediterranean fruit fly) hypothetical protein</fullName>
    </submittedName>
</protein>
<gene>
    <name evidence="1" type="ORF">CCAP1982_LOCUS12857</name>
</gene>